<dbReference type="Proteomes" id="UP000036458">
    <property type="component" value="Chromosome"/>
</dbReference>
<feature type="domain" description="Methyltransferase" evidence="3">
    <location>
        <begin position="56"/>
        <end position="151"/>
    </location>
</feature>
<keyword evidence="2" id="KW-0472">Membrane</keyword>
<dbReference type="InterPro" id="IPR029063">
    <property type="entry name" value="SAM-dependent_MTases_sf"/>
</dbReference>
<dbReference type="KEGG" id="ruf:TH63_17945"/>
<proteinExistence type="predicted"/>
<protein>
    <submittedName>
        <fullName evidence="4">Methyltransferase type 11</fullName>
    </submittedName>
</protein>
<keyword evidence="2" id="KW-0812">Transmembrane</keyword>
<accession>A0A0H4W9H7</accession>
<dbReference type="AlphaFoldDB" id="A0A0H4W9H7"/>
<dbReference type="InterPro" id="IPR041698">
    <property type="entry name" value="Methyltransf_25"/>
</dbReference>
<dbReference type="STRING" id="1379910.TH63_17945"/>
<dbReference type="PANTHER" id="PTHR43861">
    <property type="entry name" value="TRANS-ACONITATE 2-METHYLTRANSFERASE-RELATED"/>
    <property type="match status" value="1"/>
</dbReference>
<keyword evidence="2" id="KW-1133">Transmembrane helix</keyword>
<dbReference type="EMBL" id="CP010777">
    <property type="protein sequence ID" value="AKQ47096.1"/>
    <property type="molecule type" value="Genomic_DNA"/>
</dbReference>
<keyword evidence="5" id="KW-1185">Reference proteome</keyword>
<organism evidence="4 5">
    <name type="scientific">Rufibacter radiotolerans</name>
    <dbReference type="NCBI Taxonomy" id="1379910"/>
    <lineage>
        <taxon>Bacteria</taxon>
        <taxon>Pseudomonadati</taxon>
        <taxon>Bacteroidota</taxon>
        <taxon>Cytophagia</taxon>
        <taxon>Cytophagales</taxon>
        <taxon>Hymenobacteraceae</taxon>
        <taxon>Rufibacter</taxon>
    </lineage>
</organism>
<keyword evidence="4" id="KW-0489">Methyltransferase</keyword>
<dbReference type="GO" id="GO:0032259">
    <property type="term" value="P:methylation"/>
    <property type="evidence" value="ECO:0007669"/>
    <property type="project" value="UniProtKB-KW"/>
</dbReference>
<evidence type="ECO:0000313" key="4">
    <source>
        <dbReference type="EMBL" id="AKQ47096.1"/>
    </source>
</evidence>
<dbReference type="CDD" id="cd02440">
    <property type="entry name" value="AdoMet_MTases"/>
    <property type="match status" value="1"/>
</dbReference>
<name>A0A0H4W9H7_9BACT</name>
<sequence>MQYDPIKRVLGEAFNKTPFLRKLFYNLLDLLLLRTWHIHKELRAWAKGKRQQPIRILDAGSGFGQYSYYLSGMSDKWRILAVDVKDEQIADCHNFFQKIGRNNVNFRKEDLVTYREPQETFDLVLSVDVMEHILEDVEVFKNFYASMKPGGMVLISTPSDQGGSDVHGGEESSFIEEHVRDGYNIQEIQDKLKSAGFSRTQAHYSYGTPGKISWRLSMKYPILMLGASKLFFIILPFYYLLVYPFCLLLNWLDTNGNHPTGTGLIVKAWK</sequence>
<feature type="transmembrane region" description="Helical" evidence="2">
    <location>
        <begin position="220"/>
        <end position="241"/>
    </location>
</feature>
<evidence type="ECO:0000313" key="5">
    <source>
        <dbReference type="Proteomes" id="UP000036458"/>
    </source>
</evidence>
<dbReference type="OrthoDB" id="1523195at2"/>
<evidence type="ECO:0000256" key="2">
    <source>
        <dbReference type="SAM" id="Phobius"/>
    </source>
</evidence>
<evidence type="ECO:0000256" key="1">
    <source>
        <dbReference type="ARBA" id="ARBA00022679"/>
    </source>
</evidence>
<keyword evidence="1 4" id="KW-0808">Transferase</keyword>
<dbReference type="Pfam" id="PF13649">
    <property type="entry name" value="Methyltransf_25"/>
    <property type="match status" value="1"/>
</dbReference>
<dbReference type="PATRIC" id="fig|1379910.4.peg.3912"/>
<dbReference type="RefSeq" id="WP_048922157.1">
    <property type="nucleotide sequence ID" value="NZ_CP010777.1"/>
</dbReference>
<gene>
    <name evidence="4" type="ORF">TH63_17945</name>
</gene>
<evidence type="ECO:0000259" key="3">
    <source>
        <dbReference type="Pfam" id="PF13649"/>
    </source>
</evidence>
<reference evidence="4 5" key="1">
    <citation type="submission" date="2015-01" db="EMBL/GenBank/DDBJ databases">
        <title>Rufibacter sp./DG31D/ whole genome sequencing.</title>
        <authorList>
            <person name="Kim M.K."/>
            <person name="Srinivasan S."/>
            <person name="Lee J.-J."/>
        </authorList>
    </citation>
    <scope>NUCLEOTIDE SEQUENCE [LARGE SCALE GENOMIC DNA]</scope>
    <source>
        <strain evidence="4 5">DG31D</strain>
    </source>
</reference>
<dbReference type="SUPFAM" id="SSF53335">
    <property type="entry name" value="S-adenosyl-L-methionine-dependent methyltransferases"/>
    <property type="match status" value="1"/>
</dbReference>
<dbReference type="GO" id="GO:0008168">
    <property type="term" value="F:methyltransferase activity"/>
    <property type="evidence" value="ECO:0007669"/>
    <property type="project" value="UniProtKB-KW"/>
</dbReference>
<dbReference type="Gene3D" id="3.40.50.150">
    <property type="entry name" value="Vaccinia Virus protein VP39"/>
    <property type="match status" value="1"/>
</dbReference>